<dbReference type="AlphaFoldDB" id="A0A6L9EBN9"/>
<reference evidence="2 3" key="1">
    <citation type="submission" date="2020-01" db="EMBL/GenBank/DDBJ databases">
        <title>Bacteria diversity of Porities sp.</title>
        <authorList>
            <person name="Wang G."/>
        </authorList>
    </citation>
    <scope>NUCLEOTIDE SEQUENCE [LARGE SCALE GENOMIC DNA]</scope>
    <source>
        <strain evidence="2 3">R33</strain>
    </source>
</reference>
<sequence>MKQRLLIIFLSLGLTINLSAQNTDQNSNDTNEVKTATDNFLHSMGGKELWKQLKVLKFQHIWYPSNRESYVEDEIIDLTATRSWVKMKSEVFERIRAYSPEFGYWSITNGKFAQGSVESMENALKRGPFNMYRIIAAIAREDKRYEFKMEKTEVGGAKKIAVYYQQEYGGGITINYLGEPIVWETLQYKYTFGPMESYGNLRHPKWALYNNGSFRYEMVFLVGSSTGVDVNTFKNG</sequence>
<protein>
    <submittedName>
        <fullName evidence="2">Uncharacterized protein</fullName>
    </submittedName>
</protein>
<evidence type="ECO:0000256" key="1">
    <source>
        <dbReference type="SAM" id="SignalP"/>
    </source>
</evidence>
<organism evidence="2 3">
    <name type="scientific">Poritiphilus flavus</name>
    <dbReference type="NCBI Taxonomy" id="2697053"/>
    <lineage>
        <taxon>Bacteria</taxon>
        <taxon>Pseudomonadati</taxon>
        <taxon>Bacteroidota</taxon>
        <taxon>Flavobacteriia</taxon>
        <taxon>Flavobacteriales</taxon>
        <taxon>Flavobacteriaceae</taxon>
        <taxon>Poritiphilus</taxon>
    </lineage>
</organism>
<comment type="caution">
    <text evidence="2">The sequence shown here is derived from an EMBL/GenBank/DDBJ whole genome shotgun (WGS) entry which is preliminary data.</text>
</comment>
<dbReference type="Proteomes" id="UP000475249">
    <property type="component" value="Unassembled WGS sequence"/>
</dbReference>
<feature type="signal peptide" evidence="1">
    <location>
        <begin position="1"/>
        <end position="20"/>
    </location>
</feature>
<keyword evidence="3" id="KW-1185">Reference proteome</keyword>
<dbReference type="EMBL" id="WXYO01000003">
    <property type="protein sequence ID" value="NAS12156.1"/>
    <property type="molecule type" value="Genomic_DNA"/>
</dbReference>
<name>A0A6L9EBN9_9FLAO</name>
<evidence type="ECO:0000313" key="2">
    <source>
        <dbReference type="EMBL" id="NAS12156.1"/>
    </source>
</evidence>
<feature type="chain" id="PRO_5026963229" evidence="1">
    <location>
        <begin position="21"/>
        <end position="236"/>
    </location>
</feature>
<gene>
    <name evidence="2" type="ORF">GTQ38_09100</name>
</gene>
<proteinExistence type="predicted"/>
<accession>A0A6L9EBN9</accession>
<dbReference type="RefSeq" id="WP_161435181.1">
    <property type="nucleotide sequence ID" value="NZ_WXYO01000003.1"/>
</dbReference>
<evidence type="ECO:0000313" key="3">
    <source>
        <dbReference type="Proteomes" id="UP000475249"/>
    </source>
</evidence>
<keyword evidence="1" id="KW-0732">Signal</keyword>